<evidence type="ECO:0000259" key="3">
    <source>
        <dbReference type="Pfam" id="PF02826"/>
    </source>
</evidence>
<accession>A0A1M5B1E2</accession>
<sequence length="319" mass="34681">MTKKILVLIPVKDRHKLRLEETAPNGTFTYASPQTVTEEMAAESHIIIGNIPPKLLRTSEKLELLQLNSSGADAYIKEGILAPGTMLASATGAYGKAVSEHMLAMLLSLQKKLHLYRDAQNREEWADEGEVVSITDSRILILGLGDIGRSFAALTKTLGAYVIGMKRRPGAAPACVHELLPAEELEQVLPTVDAVVSFLPNTPETKHLFDRRRLSLMKPSAILLNGGRGNSVDPDALYDALSSGALYAAGLDVTDPEPLPPGHRLWSLPNVYITPHVAGKYHLPETLDRIVEIACSNLSSHLEGKPLKNLIDLTTGYCK</sequence>
<protein>
    <submittedName>
        <fullName evidence="4">Phosphoglycerate dehydrogenase</fullName>
    </submittedName>
</protein>
<keyword evidence="2" id="KW-0520">NAD</keyword>
<reference evidence="4 5" key="1">
    <citation type="submission" date="2016-11" db="EMBL/GenBank/DDBJ databases">
        <authorList>
            <person name="Jaros S."/>
            <person name="Januszkiewicz K."/>
            <person name="Wedrychowicz H."/>
        </authorList>
    </citation>
    <scope>NUCLEOTIDE SEQUENCE [LARGE SCALE GENOMIC DNA]</scope>
    <source>
        <strain evidence="4 5">DSM 17459</strain>
    </source>
</reference>
<organism evidence="4 5">
    <name type="scientific">Lactonifactor longoviformis DSM 17459</name>
    <dbReference type="NCBI Taxonomy" id="1122155"/>
    <lineage>
        <taxon>Bacteria</taxon>
        <taxon>Bacillati</taxon>
        <taxon>Bacillota</taxon>
        <taxon>Clostridia</taxon>
        <taxon>Eubacteriales</taxon>
        <taxon>Clostridiaceae</taxon>
        <taxon>Lactonifactor</taxon>
    </lineage>
</organism>
<dbReference type="SUPFAM" id="SSF52283">
    <property type="entry name" value="Formate/glycerate dehydrogenase catalytic domain-like"/>
    <property type="match status" value="1"/>
</dbReference>
<dbReference type="InterPro" id="IPR006140">
    <property type="entry name" value="D-isomer_DH_NAD-bd"/>
</dbReference>
<keyword evidence="1" id="KW-0560">Oxidoreductase</keyword>
<dbReference type="Gene3D" id="3.40.50.720">
    <property type="entry name" value="NAD(P)-binding Rossmann-like Domain"/>
    <property type="match status" value="2"/>
</dbReference>
<evidence type="ECO:0000313" key="4">
    <source>
        <dbReference type="EMBL" id="SHF36324.1"/>
    </source>
</evidence>
<gene>
    <name evidence="4" type="ORF">SAMN02745158_03441</name>
</gene>
<dbReference type="RefSeq" id="WP_072853935.1">
    <property type="nucleotide sequence ID" value="NZ_FQVI01000023.1"/>
</dbReference>
<dbReference type="STRING" id="1122155.SAMN02745158_03441"/>
<dbReference type="CDD" id="cd05300">
    <property type="entry name" value="2-Hacid_dh_1"/>
    <property type="match status" value="1"/>
</dbReference>
<dbReference type="Proteomes" id="UP000184245">
    <property type="component" value="Unassembled WGS sequence"/>
</dbReference>
<evidence type="ECO:0000313" key="5">
    <source>
        <dbReference type="Proteomes" id="UP000184245"/>
    </source>
</evidence>
<evidence type="ECO:0000256" key="2">
    <source>
        <dbReference type="ARBA" id="ARBA00023027"/>
    </source>
</evidence>
<name>A0A1M5B1E2_9CLOT</name>
<feature type="domain" description="D-isomer specific 2-hydroxyacid dehydrogenase NAD-binding" evidence="3">
    <location>
        <begin position="103"/>
        <end position="278"/>
    </location>
</feature>
<proteinExistence type="predicted"/>
<dbReference type="GO" id="GO:0051287">
    <property type="term" value="F:NAD binding"/>
    <property type="evidence" value="ECO:0007669"/>
    <property type="project" value="InterPro"/>
</dbReference>
<dbReference type="PANTHER" id="PTHR43333">
    <property type="entry name" value="2-HACID_DH_C DOMAIN-CONTAINING PROTEIN"/>
    <property type="match status" value="1"/>
</dbReference>
<dbReference type="AlphaFoldDB" id="A0A1M5B1E2"/>
<dbReference type="InterPro" id="IPR036291">
    <property type="entry name" value="NAD(P)-bd_dom_sf"/>
</dbReference>
<dbReference type="PANTHER" id="PTHR43333:SF1">
    <property type="entry name" value="D-ISOMER SPECIFIC 2-HYDROXYACID DEHYDROGENASE NAD-BINDING DOMAIN-CONTAINING PROTEIN"/>
    <property type="match status" value="1"/>
</dbReference>
<dbReference type="EMBL" id="FQVI01000023">
    <property type="protein sequence ID" value="SHF36324.1"/>
    <property type="molecule type" value="Genomic_DNA"/>
</dbReference>
<evidence type="ECO:0000256" key="1">
    <source>
        <dbReference type="ARBA" id="ARBA00023002"/>
    </source>
</evidence>
<dbReference type="Pfam" id="PF02826">
    <property type="entry name" value="2-Hacid_dh_C"/>
    <property type="match status" value="1"/>
</dbReference>
<keyword evidence="5" id="KW-1185">Reference proteome</keyword>
<dbReference type="SUPFAM" id="SSF51735">
    <property type="entry name" value="NAD(P)-binding Rossmann-fold domains"/>
    <property type="match status" value="1"/>
</dbReference>
<dbReference type="GO" id="GO:0016491">
    <property type="term" value="F:oxidoreductase activity"/>
    <property type="evidence" value="ECO:0007669"/>
    <property type="project" value="UniProtKB-KW"/>
</dbReference>
<dbReference type="OrthoDB" id="9805416at2"/>